<dbReference type="InterPro" id="IPR016024">
    <property type="entry name" value="ARM-type_fold"/>
</dbReference>
<keyword evidence="3" id="KW-1185">Reference proteome</keyword>
<comment type="caution">
    <text evidence="2">The sequence shown here is derived from an EMBL/GenBank/DDBJ whole genome shotgun (WGS) entry which is preliminary data.</text>
</comment>
<name>A0A9Q1C6U3_HOLLE</name>
<organism evidence="2 3">
    <name type="scientific">Holothuria leucospilota</name>
    <name type="common">Black long sea cucumber</name>
    <name type="synonym">Mertensiothuria leucospilota</name>
    <dbReference type="NCBI Taxonomy" id="206669"/>
    <lineage>
        <taxon>Eukaryota</taxon>
        <taxon>Metazoa</taxon>
        <taxon>Echinodermata</taxon>
        <taxon>Eleutherozoa</taxon>
        <taxon>Echinozoa</taxon>
        <taxon>Holothuroidea</taxon>
        <taxon>Aspidochirotacea</taxon>
        <taxon>Aspidochirotida</taxon>
        <taxon>Holothuriidae</taxon>
        <taxon>Holothuria</taxon>
    </lineage>
</organism>
<dbReference type="OrthoDB" id="6088000at2759"/>
<gene>
    <name evidence="2" type="ORF">HOLleu_16746</name>
</gene>
<evidence type="ECO:0000313" key="3">
    <source>
        <dbReference type="Proteomes" id="UP001152320"/>
    </source>
</evidence>
<feature type="compositionally biased region" description="Basic and acidic residues" evidence="1">
    <location>
        <begin position="856"/>
        <end position="865"/>
    </location>
</feature>
<evidence type="ECO:0000256" key="1">
    <source>
        <dbReference type="SAM" id="MobiDB-lite"/>
    </source>
</evidence>
<reference evidence="2" key="1">
    <citation type="submission" date="2021-10" db="EMBL/GenBank/DDBJ databases">
        <title>Tropical sea cucumber genome reveals ecological adaptation and Cuvierian tubules defense mechanism.</title>
        <authorList>
            <person name="Chen T."/>
        </authorList>
    </citation>
    <scope>NUCLEOTIDE SEQUENCE</scope>
    <source>
        <strain evidence="2">Nanhai2018</strain>
        <tissue evidence="2">Muscle</tissue>
    </source>
</reference>
<accession>A0A9Q1C6U3</accession>
<dbReference type="Pfam" id="PF14868">
    <property type="entry name" value="DUF4487"/>
    <property type="match status" value="1"/>
</dbReference>
<dbReference type="PANTHER" id="PTHR16071:SF2">
    <property type="entry name" value="FIGNL1-INTERACTING REGULATOR OF RECOMBINATION AND MITOSIS"/>
    <property type="match status" value="1"/>
</dbReference>
<dbReference type="AlphaFoldDB" id="A0A9Q1C6U3"/>
<dbReference type="InterPro" id="IPR027902">
    <property type="entry name" value="DUF4487"/>
</dbReference>
<protein>
    <submittedName>
        <fullName evidence="2">Uncharacterized protein</fullName>
    </submittedName>
</protein>
<proteinExistence type="predicted"/>
<dbReference type="EMBL" id="JAIZAY010000007">
    <property type="protein sequence ID" value="KAJ8039124.1"/>
    <property type="molecule type" value="Genomic_DNA"/>
</dbReference>
<dbReference type="SUPFAM" id="SSF48371">
    <property type="entry name" value="ARM repeat"/>
    <property type="match status" value="1"/>
</dbReference>
<feature type="region of interest" description="Disordered" evidence="1">
    <location>
        <begin position="825"/>
        <end position="865"/>
    </location>
</feature>
<dbReference type="PANTHER" id="PTHR16071">
    <property type="entry name" value="CHROMOSOME 1 OPEN READING FRAME 112"/>
    <property type="match status" value="1"/>
</dbReference>
<dbReference type="Proteomes" id="UP001152320">
    <property type="component" value="Chromosome 7"/>
</dbReference>
<sequence>MSQSSLINDVKNWSADRCKNEVAEILPKLVSLFTNGCTLEKKVSLLGVMTNSFFPVLSLDQIETNFLSVVLPEAQKVHSATLDAVLAVLEDGDTSENIDTHNTLNRHLEMTLNILAPLESILHHVVDKSEGSIDLDTVPSVPLIIVHIIRKSFDHCKDSNIIYGSFFEAMSEQLSQFFKKTYTLQKSLMTLLDLTQPFQQDSDMATIATKVSTEFHELCSVIGTMDTSLMASTWKFLIKFVTKHKEGLSDSLQMSDMIDTLCDEIRSHFKHSLTQAPLELNTDTPPSQGRDQKAFSRTVKICGLLAKMLLHLLKEFEYILEECSKMLLSLVIYLHSYCPPSLQCPTMRSDVEDEMKRTFLVCIEPLLQQLVQCRSFCEALLSPNQSFEDTNSFGYLKTLVNVMRIVPECSLEVQSNYHALQVFPEDPPRHHIIKCLLSTVSKCYTEFTLPVCLPGVMHDGQPQQSISLHEYVVTYVNAFVATVTGEQYSKIEQCLLEAVMSDDVSSALVAMDVWCFVARYGTAELCAHHCRFLADLIKSMSGNESPSYVHLCILLQRLIPLMAETSQHEFVSQYPVADNLGLWSILPLPAFSSEVRQSVCQALSGHCLNLMQTWIKSNSKESLLKLPQCIDQMCKLFHQFEPGEPPVESQMSAELAESLLTILERVPVNKEEFIPLLCPTFELCGHLLLHLKSERLLSMFKTTSSTVSCVLKFSSLCLLCKLKKLNLTNHPHRDEILQLIPNFFSSFLSDANPIIHQLAMEDFSGFAEETAHESLVPECLQDEETQNRVVQFLNQVPTPLTTETSEEEWLNQQAEILHRSQDCEEVNSNPFPSIDAPLPQERGAKSSASNSDESSEEPKLKKPKLDCEKSIQMQLSEIQASFHKVSSLLSDLGYRPSWLTSELDHLSMLLTAIKGS</sequence>
<evidence type="ECO:0000313" key="2">
    <source>
        <dbReference type="EMBL" id="KAJ8039124.1"/>
    </source>
</evidence>